<dbReference type="InterPro" id="IPR050301">
    <property type="entry name" value="NTE"/>
</dbReference>
<dbReference type="InterPro" id="IPR016035">
    <property type="entry name" value="Acyl_Trfase/lysoPLipase"/>
</dbReference>
<dbReference type="GeneID" id="97241446"/>
<dbReference type="Gene3D" id="3.40.1090.10">
    <property type="entry name" value="Cytosolic phospholipase A2 catalytic domain"/>
    <property type="match status" value="2"/>
</dbReference>
<evidence type="ECO:0000256" key="2">
    <source>
        <dbReference type="ARBA" id="ARBA00022963"/>
    </source>
</evidence>
<evidence type="ECO:0000313" key="7">
    <source>
        <dbReference type="EMBL" id="KYO54722.1"/>
    </source>
</evidence>
<feature type="short sequence motif" description="GXSXG" evidence="4">
    <location>
        <begin position="82"/>
        <end position="86"/>
    </location>
</feature>
<proteinExistence type="predicted"/>
<accession>A0A162LF79</accession>
<protein>
    <submittedName>
        <fullName evidence="7">Patatin</fullName>
    </submittedName>
</protein>
<evidence type="ECO:0000256" key="1">
    <source>
        <dbReference type="ARBA" id="ARBA00022801"/>
    </source>
</evidence>
<dbReference type="RefSeq" id="WP_014745628.1">
    <property type="nucleotide sequence ID" value="NZ_CP121027.1"/>
</dbReference>
<evidence type="ECO:0000259" key="6">
    <source>
        <dbReference type="PROSITE" id="PS51635"/>
    </source>
</evidence>
<feature type="domain" description="PNPLA" evidence="6">
    <location>
        <begin position="50"/>
        <end position="249"/>
    </location>
</feature>
<dbReference type="PROSITE" id="PS51635">
    <property type="entry name" value="PNPLA"/>
    <property type="match status" value="1"/>
</dbReference>
<dbReference type="PANTHER" id="PTHR14226">
    <property type="entry name" value="NEUROPATHY TARGET ESTERASE/SWISS CHEESE D.MELANOGASTER"/>
    <property type="match status" value="1"/>
</dbReference>
<evidence type="ECO:0000256" key="4">
    <source>
        <dbReference type="PROSITE-ProRule" id="PRU01161"/>
    </source>
</evidence>
<dbReference type="Proteomes" id="UP000075787">
    <property type="component" value="Unassembled WGS sequence"/>
</dbReference>
<dbReference type="GO" id="GO:0016787">
    <property type="term" value="F:hydrolase activity"/>
    <property type="evidence" value="ECO:0007669"/>
    <property type="project" value="UniProtKB-UniRule"/>
</dbReference>
<evidence type="ECO:0000256" key="3">
    <source>
        <dbReference type="ARBA" id="ARBA00023098"/>
    </source>
</evidence>
<reference evidence="7 8" key="1">
    <citation type="submission" date="2015-12" db="EMBL/GenBank/DDBJ databases">
        <title>Genome sequence of Tistrella mobilis MCCC 1A02139.</title>
        <authorList>
            <person name="Lu L."/>
            <person name="Lai Q."/>
            <person name="Shao Z."/>
            <person name="Qian P."/>
        </authorList>
    </citation>
    <scope>NUCLEOTIDE SEQUENCE [LARGE SCALE GENOMIC DNA]</scope>
    <source>
        <strain evidence="7 8">MCCC 1A02139</strain>
    </source>
</reference>
<dbReference type="AlphaFoldDB" id="A0A162LF79"/>
<dbReference type="OMA" id="REMRMFA"/>
<dbReference type="InterPro" id="IPR002641">
    <property type="entry name" value="PNPLA_dom"/>
</dbReference>
<feature type="active site" description="Nucleophile" evidence="4">
    <location>
        <position position="84"/>
    </location>
</feature>
<sequence length="379" mass="42061">MTDRAPDRRVRDHVDDPVGDTAQVTDARHRPQTHAEREARSPAKTRPITLALQGGGSHGAYTWGVLDRLLEDDRFGVEAVSGTSAGALNGAALVAGFATGGRQGARDALNRLWEAVMEAGRYSPLRRTLLDRLMGGWNMDMSPARMLFDLTSRVLSPYQLNPLNINPLRDVVSEAIDLDAVRKCGAMKLFVSATNVRTGKIKVFENEAITAEALLASACLPYVFQAVEMDGDAYWDGGYMGNPAIFPLIYGARSADVVIVQVTPINRDEIPKTATEIWERVNEISFNSSLMREMRAIGFVARLLDENRLDPQRYKRMRVHWIDGEQEMVPLGSFSKMNADRDFILHLRDIGRASADTWLTANADLVGKRSSIDLVEKFL</sequence>
<keyword evidence="2 4" id="KW-0442">Lipid degradation</keyword>
<feature type="active site" description="Proton acceptor" evidence="4">
    <location>
        <position position="236"/>
    </location>
</feature>
<gene>
    <name evidence="7" type="ORF">AUP44_24800</name>
</gene>
<keyword evidence="1 4" id="KW-0378">Hydrolase</keyword>
<name>A0A162LF79_9PROT</name>
<feature type="short sequence motif" description="DGA/G" evidence="4">
    <location>
        <begin position="236"/>
        <end position="238"/>
    </location>
</feature>
<evidence type="ECO:0000313" key="8">
    <source>
        <dbReference type="Proteomes" id="UP000075787"/>
    </source>
</evidence>
<organism evidence="7 8">
    <name type="scientific">Tistrella mobilis</name>
    <dbReference type="NCBI Taxonomy" id="171437"/>
    <lineage>
        <taxon>Bacteria</taxon>
        <taxon>Pseudomonadati</taxon>
        <taxon>Pseudomonadota</taxon>
        <taxon>Alphaproteobacteria</taxon>
        <taxon>Geminicoccales</taxon>
        <taxon>Geminicoccaceae</taxon>
        <taxon>Tistrella</taxon>
    </lineage>
</organism>
<comment type="caution">
    <text evidence="7">The sequence shown here is derived from an EMBL/GenBank/DDBJ whole genome shotgun (WGS) entry which is preliminary data.</text>
</comment>
<feature type="region of interest" description="Disordered" evidence="5">
    <location>
        <begin position="1"/>
        <end position="46"/>
    </location>
</feature>
<feature type="short sequence motif" description="GXGXXG" evidence="4">
    <location>
        <begin position="54"/>
        <end position="59"/>
    </location>
</feature>
<dbReference type="GO" id="GO:0016042">
    <property type="term" value="P:lipid catabolic process"/>
    <property type="evidence" value="ECO:0007669"/>
    <property type="project" value="UniProtKB-UniRule"/>
</dbReference>
<feature type="compositionally biased region" description="Basic and acidic residues" evidence="5">
    <location>
        <begin position="26"/>
        <end position="41"/>
    </location>
</feature>
<dbReference type="EMBL" id="LPZR01000081">
    <property type="protein sequence ID" value="KYO54722.1"/>
    <property type="molecule type" value="Genomic_DNA"/>
</dbReference>
<evidence type="ECO:0000256" key="5">
    <source>
        <dbReference type="SAM" id="MobiDB-lite"/>
    </source>
</evidence>
<dbReference type="Pfam" id="PF01734">
    <property type="entry name" value="Patatin"/>
    <property type="match status" value="1"/>
</dbReference>
<dbReference type="PANTHER" id="PTHR14226:SF78">
    <property type="entry name" value="SLR0060 PROTEIN"/>
    <property type="match status" value="1"/>
</dbReference>
<keyword evidence="3 4" id="KW-0443">Lipid metabolism</keyword>
<feature type="compositionally biased region" description="Basic and acidic residues" evidence="5">
    <location>
        <begin position="1"/>
        <end position="16"/>
    </location>
</feature>
<dbReference type="SUPFAM" id="SSF52151">
    <property type="entry name" value="FabD/lysophospholipase-like"/>
    <property type="match status" value="1"/>
</dbReference>
<dbReference type="OrthoDB" id="9807112at2"/>